<proteinExistence type="predicted"/>
<dbReference type="AlphaFoldDB" id="A0A183CKF1"/>
<reference evidence="3" key="2">
    <citation type="submission" date="2016-06" db="UniProtKB">
        <authorList>
            <consortium name="WormBaseParasite"/>
        </authorList>
    </citation>
    <scope>IDENTIFICATION</scope>
</reference>
<accession>A0A183CKF1</accession>
<dbReference type="WBParaSite" id="GPLIN_001335700">
    <property type="protein sequence ID" value="GPLIN_001335700"/>
    <property type="gene ID" value="GPLIN_001335700"/>
</dbReference>
<feature type="compositionally biased region" description="Pro residues" evidence="1">
    <location>
        <begin position="1"/>
        <end position="10"/>
    </location>
</feature>
<name>A0A183CKF1_GLOPA</name>
<protein>
    <submittedName>
        <fullName evidence="3">PIPK domain-containing protein</fullName>
    </submittedName>
</protein>
<dbReference type="SUPFAM" id="SSF48056">
    <property type="entry name" value="Di-copper centre-containing domain"/>
    <property type="match status" value="1"/>
</dbReference>
<dbReference type="Proteomes" id="UP000050741">
    <property type="component" value="Unassembled WGS sequence"/>
</dbReference>
<feature type="region of interest" description="Disordered" evidence="1">
    <location>
        <begin position="1"/>
        <end position="28"/>
    </location>
</feature>
<dbReference type="InterPro" id="IPR008922">
    <property type="entry name" value="Di-copper_centre_dom_sf"/>
</dbReference>
<evidence type="ECO:0000313" key="2">
    <source>
        <dbReference type="Proteomes" id="UP000050741"/>
    </source>
</evidence>
<evidence type="ECO:0000313" key="3">
    <source>
        <dbReference type="WBParaSite" id="GPLIN_001335700"/>
    </source>
</evidence>
<reference evidence="2" key="1">
    <citation type="submission" date="2014-05" db="EMBL/GenBank/DDBJ databases">
        <title>The genome and life-stage specific transcriptomes of Globodera pallida elucidate key aspects of plant parasitism by a cyst nematode.</title>
        <authorList>
            <person name="Cotton J.A."/>
            <person name="Lilley C.J."/>
            <person name="Jones L.M."/>
            <person name="Kikuchi T."/>
            <person name="Reid A.J."/>
            <person name="Thorpe P."/>
            <person name="Tsai I.J."/>
            <person name="Beasley H."/>
            <person name="Blok V."/>
            <person name="Cock P.J.A."/>
            <person name="Van den Akker S.E."/>
            <person name="Holroyd N."/>
            <person name="Hunt M."/>
            <person name="Mantelin S."/>
            <person name="Naghra H."/>
            <person name="Pain A."/>
            <person name="Palomares-Rius J.E."/>
            <person name="Zarowiecki M."/>
            <person name="Berriman M."/>
            <person name="Jones J.T."/>
            <person name="Urwin P.E."/>
        </authorList>
    </citation>
    <scope>NUCLEOTIDE SEQUENCE [LARGE SCALE GENOMIC DNA]</scope>
    <source>
        <strain evidence="2">Lindley</strain>
    </source>
</reference>
<sequence length="308" mass="35872">VAPPERPPPFAGQMESMNNNSLAPPRRDPLEFELREEKGSDMRLRAAAVFWRDRNRHLHKKNEKMPGGRAKRSLEDYGAQLEARRIEVGEQIARMDREDFPQKIVDSDFVINLPDYEQPQHRLQNSPQLDENAPRMEVLARNRTRATAKFGHHNLPKGEVKDSVRWPWQIWPYMHCMTMACVCPLFRGSFCARQVRGLNWANLGTVDGSQCILPNGKPLKRAIRKEFRQYTRAELELFLETMRRFKASGLYSRFGMIHRRLEIVFRAMHPENSEPILGLPYWDSTLDGDLPSPEDSIICLVRRTRRGL</sequence>
<organism evidence="2 3">
    <name type="scientific">Globodera pallida</name>
    <name type="common">Potato cyst nematode worm</name>
    <name type="synonym">Heterodera pallida</name>
    <dbReference type="NCBI Taxonomy" id="36090"/>
    <lineage>
        <taxon>Eukaryota</taxon>
        <taxon>Metazoa</taxon>
        <taxon>Ecdysozoa</taxon>
        <taxon>Nematoda</taxon>
        <taxon>Chromadorea</taxon>
        <taxon>Rhabditida</taxon>
        <taxon>Tylenchina</taxon>
        <taxon>Tylenchomorpha</taxon>
        <taxon>Tylenchoidea</taxon>
        <taxon>Heteroderidae</taxon>
        <taxon>Heteroderinae</taxon>
        <taxon>Globodera</taxon>
    </lineage>
</organism>
<evidence type="ECO:0000256" key="1">
    <source>
        <dbReference type="SAM" id="MobiDB-lite"/>
    </source>
</evidence>
<keyword evidence="2" id="KW-1185">Reference proteome</keyword>